<dbReference type="Pfam" id="PF10708">
    <property type="entry name" value="DUF2510"/>
    <property type="match status" value="1"/>
</dbReference>
<keyword evidence="2" id="KW-0812">Transmembrane</keyword>
<keyword evidence="5" id="KW-1185">Reference proteome</keyword>
<keyword evidence="2" id="KW-0472">Membrane</keyword>
<keyword evidence="2" id="KW-1133">Transmembrane helix</keyword>
<name>A0A7T7KVT6_9ACTN</name>
<dbReference type="KEGG" id="slf:JEQ17_09075"/>
<feature type="transmembrane region" description="Helical" evidence="2">
    <location>
        <begin position="70"/>
        <end position="90"/>
    </location>
</feature>
<dbReference type="InterPro" id="IPR018929">
    <property type="entry name" value="DUF2510"/>
</dbReference>
<feature type="compositionally biased region" description="Polar residues" evidence="1">
    <location>
        <begin position="94"/>
        <end position="104"/>
    </location>
</feature>
<dbReference type="RefSeq" id="WP_200394744.1">
    <property type="nucleotide sequence ID" value="NZ_CP066831.1"/>
</dbReference>
<dbReference type="AlphaFoldDB" id="A0A7T7KVT6"/>
<dbReference type="EMBL" id="CP066831">
    <property type="protein sequence ID" value="QQM39604.1"/>
    <property type="molecule type" value="Genomic_DNA"/>
</dbReference>
<evidence type="ECO:0000256" key="2">
    <source>
        <dbReference type="SAM" id="Phobius"/>
    </source>
</evidence>
<evidence type="ECO:0000313" key="4">
    <source>
        <dbReference type="EMBL" id="QQM39604.1"/>
    </source>
</evidence>
<feature type="region of interest" description="Disordered" evidence="1">
    <location>
        <begin position="94"/>
        <end position="158"/>
    </location>
</feature>
<protein>
    <submittedName>
        <fullName evidence="4">DUF2510 domain-containing protein</fullName>
    </submittedName>
</protein>
<gene>
    <name evidence="4" type="ORF">JEQ17_09075</name>
</gene>
<evidence type="ECO:0000313" key="5">
    <source>
        <dbReference type="Proteomes" id="UP000595636"/>
    </source>
</evidence>
<feature type="region of interest" description="Disordered" evidence="1">
    <location>
        <begin position="1"/>
        <end position="64"/>
    </location>
</feature>
<feature type="domain" description="DUF2510" evidence="3">
    <location>
        <begin position="7"/>
        <end position="43"/>
    </location>
</feature>
<organism evidence="4 5">
    <name type="scientific">Streptomyces liliifuscus</name>
    <dbReference type="NCBI Taxonomy" id="2797636"/>
    <lineage>
        <taxon>Bacteria</taxon>
        <taxon>Bacillati</taxon>
        <taxon>Actinomycetota</taxon>
        <taxon>Actinomycetes</taxon>
        <taxon>Kitasatosporales</taxon>
        <taxon>Streptomycetaceae</taxon>
        <taxon>Streptomyces</taxon>
    </lineage>
</organism>
<evidence type="ECO:0000259" key="3">
    <source>
        <dbReference type="Pfam" id="PF10708"/>
    </source>
</evidence>
<reference evidence="4 5" key="1">
    <citation type="submission" date="2020-12" db="EMBL/GenBank/DDBJ databases">
        <title>A novel species.</title>
        <authorList>
            <person name="Li K."/>
        </authorList>
    </citation>
    <scope>NUCLEOTIDE SEQUENCE [LARGE SCALE GENOMIC DNA]</scope>
    <source>
        <strain evidence="4 5">ZYC-3</strain>
    </source>
</reference>
<accession>A0A7T7KVT6</accession>
<sequence length="320" mass="32314">MTQATPPGWYPDPGQTIDGPATQRWWDGRTWTDQTRPAESGAVWGPPAFSPGSPYPGAHPGGPRRKARTAIAVAVAVAVLAGIGGGVYALTADDGSNGTDSTNAQPVPTPPGGPQGQDGGGQGGPGAPEGGESAIPQPLPSEDGYATDPINGISLPVPDGWSGSTIQVGAQVTTKGSYECPGDTSEKCSLGGAYSAPALALELKATTAEAAAKEDIAKNAEESYGGKSYGKITSHDELSSKAVTVAGQKGYAVRWKVVTSKGDDGYVESLVFPAPSNSKQLVVVRFGIDVSSKAPEQSVIDEITKGIKEAAGGGGNGQNV</sequence>
<feature type="compositionally biased region" description="Gly residues" evidence="1">
    <location>
        <begin position="114"/>
        <end position="129"/>
    </location>
</feature>
<proteinExistence type="predicted"/>
<evidence type="ECO:0000256" key="1">
    <source>
        <dbReference type="SAM" id="MobiDB-lite"/>
    </source>
</evidence>
<dbReference type="Proteomes" id="UP000595636">
    <property type="component" value="Chromosome"/>
</dbReference>